<reference evidence="2 4" key="2">
    <citation type="submission" date="2019-03" db="EMBL/GenBank/DDBJ databases">
        <title>Genomic Encyclopedia of Type Strains, Phase IV (KMG-IV): sequencing the most valuable type-strain genomes for metagenomic binning, comparative biology and taxonomic classification.</title>
        <authorList>
            <person name="Goeker M."/>
        </authorList>
    </citation>
    <scope>NUCLEOTIDE SEQUENCE [LARGE SCALE GENOMIC DNA]</scope>
    <source>
        <strain evidence="2 4">DSM 203</strain>
    </source>
</reference>
<dbReference type="EMBL" id="SMDC01000005">
    <property type="protein sequence ID" value="TCW35971.1"/>
    <property type="molecule type" value="Genomic_DNA"/>
</dbReference>
<dbReference type="EMBL" id="LSYU01000066">
    <property type="protein sequence ID" value="KXX64089.1"/>
    <property type="molecule type" value="Genomic_DNA"/>
</dbReference>
<name>A0A4R4AAG5_MARGR</name>
<evidence type="ECO:0000313" key="4">
    <source>
        <dbReference type="Proteomes" id="UP000295247"/>
    </source>
</evidence>
<protein>
    <submittedName>
        <fullName evidence="2">Uncharacterized protein</fullName>
    </submittedName>
</protein>
<evidence type="ECO:0000313" key="1">
    <source>
        <dbReference type="EMBL" id="KXX64089.1"/>
    </source>
</evidence>
<dbReference type="RefSeq" id="WP_062276091.1">
    <property type="nucleotide sequence ID" value="NZ_JAKEDQ010000006.1"/>
</dbReference>
<keyword evidence="3" id="KW-1185">Reference proteome</keyword>
<comment type="caution">
    <text evidence="2">The sequence shown here is derived from an EMBL/GenBank/DDBJ whole genome shotgun (WGS) entry which is preliminary data.</text>
</comment>
<dbReference type="Proteomes" id="UP000075766">
    <property type="component" value="Unassembled WGS sequence"/>
</dbReference>
<dbReference type="AlphaFoldDB" id="A0A4R4AAG5"/>
<organism evidence="2 4">
    <name type="scientific">Marichromatium gracile</name>
    <name type="common">Chromatium gracile</name>
    <dbReference type="NCBI Taxonomy" id="1048"/>
    <lineage>
        <taxon>Bacteria</taxon>
        <taxon>Pseudomonadati</taxon>
        <taxon>Pseudomonadota</taxon>
        <taxon>Gammaproteobacteria</taxon>
        <taxon>Chromatiales</taxon>
        <taxon>Chromatiaceae</taxon>
        <taxon>Marichromatium</taxon>
    </lineage>
</organism>
<accession>A0A4R4AAG5</accession>
<sequence length="73" mass="8476">MPYFVYSITQQPLKLEHLDTFEHYQDARALVRSRRQAAEAPPGVDYRLIFAAQQAEAERLLSTPRDERVIGED</sequence>
<evidence type="ECO:0000313" key="2">
    <source>
        <dbReference type="EMBL" id="TCW35971.1"/>
    </source>
</evidence>
<proteinExistence type="predicted"/>
<dbReference type="Proteomes" id="UP000295247">
    <property type="component" value="Unassembled WGS sequence"/>
</dbReference>
<gene>
    <name evidence="1" type="ORF">AY586_03190</name>
    <name evidence="2" type="ORF">EDC29_105146</name>
</gene>
<evidence type="ECO:0000313" key="3">
    <source>
        <dbReference type="Proteomes" id="UP000075766"/>
    </source>
</evidence>
<reference evidence="1 3" key="1">
    <citation type="submission" date="2016-02" db="EMBL/GenBank/DDBJ databases">
        <title>Genome sequence of Marichromatium gracile YL-28, a purple sulfur bacterium.</title>
        <authorList>
            <person name="Zhao C."/>
            <person name="Hong X."/>
            <person name="Chen S."/>
            <person name="Yang S."/>
        </authorList>
    </citation>
    <scope>NUCLEOTIDE SEQUENCE [LARGE SCALE GENOMIC DNA]</scope>
    <source>
        <strain evidence="1 3">YL28</strain>
    </source>
</reference>